<reference evidence="2 3" key="1">
    <citation type="submission" date="2016-12" db="EMBL/GenBank/DDBJ databases">
        <title>The genomes of Aspergillus section Nigri reveals drivers in fungal speciation.</title>
        <authorList>
            <consortium name="DOE Joint Genome Institute"/>
            <person name="Vesth T.C."/>
            <person name="Nybo J."/>
            <person name="Theobald S."/>
            <person name="Brandl J."/>
            <person name="Frisvad J.C."/>
            <person name="Nielsen K.F."/>
            <person name="Lyhne E.K."/>
            <person name="Kogle M.E."/>
            <person name="Kuo A."/>
            <person name="Riley R."/>
            <person name="Clum A."/>
            <person name="Nolan M."/>
            <person name="Lipzen A."/>
            <person name="Salamov A."/>
            <person name="Henrissat B."/>
            <person name="Wiebenga A."/>
            <person name="De Vries R.P."/>
            <person name="Grigoriev I.V."/>
            <person name="Mortensen U.H."/>
            <person name="Andersen M.R."/>
            <person name="Baker S.E."/>
        </authorList>
    </citation>
    <scope>NUCLEOTIDE SEQUENCE [LARGE SCALE GENOMIC DNA]</scope>
    <source>
        <strain evidence="2 3">JOP 1030-1</strain>
    </source>
</reference>
<dbReference type="STRING" id="1450539.A0A318ZBR5"/>
<dbReference type="PROSITE" id="PS50280">
    <property type="entry name" value="SET"/>
    <property type="match status" value="1"/>
</dbReference>
<dbReference type="Pfam" id="PF00856">
    <property type="entry name" value="SET"/>
    <property type="match status" value="1"/>
</dbReference>
<dbReference type="RefSeq" id="XP_025429756.1">
    <property type="nucleotide sequence ID" value="XM_025579230.1"/>
</dbReference>
<dbReference type="EMBL" id="KZ821241">
    <property type="protein sequence ID" value="PYH43774.1"/>
    <property type="molecule type" value="Genomic_DNA"/>
</dbReference>
<accession>A0A318ZBR5</accession>
<dbReference type="SUPFAM" id="SSF82199">
    <property type="entry name" value="SET domain"/>
    <property type="match status" value="1"/>
</dbReference>
<dbReference type="Proteomes" id="UP000248349">
    <property type="component" value="Unassembled WGS sequence"/>
</dbReference>
<protein>
    <submittedName>
        <fullName evidence="2">TPR domain protein</fullName>
    </submittedName>
</protein>
<dbReference type="CDD" id="cd20071">
    <property type="entry name" value="SET_SMYD"/>
    <property type="match status" value="1"/>
</dbReference>
<sequence length="335" mass="38165">MMALTSINQGRNDARHLIEVKASAVQGLGIFATADLPRGTRVIAETALFKLEQEKSSARDILDAFEKLPVAQQRLYLDLHEFACPQFRKAAEREIETQWEELTDLECKVLAIFAANAFNGGVFPLGSRMNHSCIPNTDFSYNWGIEKETFHAIRDIRAGEELTIMYTKLTNRDRIKRQVEFDKWGFRCTCLACEDSPQGWEREQRRMELSDLDQRLAINMQFGGKETYKESSELALRMAAIQKSEGLLNRELGISYHDAARYCLAMGNVKMALLWAEKELELDICCVGRDHPDYEKEAEMVNLLREAVSASKPVHSSVIEWLKPHSAPEQPCVVM</sequence>
<dbReference type="GeneID" id="37080459"/>
<dbReference type="PANTHER" id="PTHR47332:SF2">
    <property type="entry name" value="SET-6"/>
    <property type="match status" value="1"/>
</dbReference>
<organism evidence="2 3">
    <name type="scientific">Aspergillus saccharolyticus JOP 1030-1</name>
    <dbReference type="NCBI Taxonomy" id="1450539"/>
    <lineage>
        <taxon>Eukaryota</taxon>
        <taxon>Fungi</taxon>
        <taxon>Dikarya</taxon>
        <taxon>Ascomycota</taxon>
        <taxon>Pezizomycotina</taxon>
        <taxon>Eurotiomycetes</taxon>
        <taxon>Eurotiomycetidae</taxon>
        <taxon>Eurotiales</taxon>
        <taxon>Aspergillaceae</taxon>
        <taxon>Aspergillus</taxon>
        <taxon>Aspergillus subgen. Circumdati</taxon>
    </lineage>
</organism>
<evidence type="ECO:0000259" key="1">
    <source>
        <dbReference type="PROSITE" id="PS50280"/>
    </source>
</evidence>
<evidence type="ECO:0000313" key="3">
    <source>
        <dbReference type="Proteomes" id="UP000248349"/>
    </source>
</evidence>
<feature type="domain" description="SET" evidence="1">
    <location>
        <begin position="16"/>
        <end position="167"/>
    </location>
</feature>
<dbReference type="SMART" id="SM00317">
    <property type="entry name" value="SET"/>
    <property type="match status" value="1"/>
</dbReference>
<keyword evidence="3" id="KW-1185">Reference proteome</keyword>
<dbReference type="PANTHER" id="PTHR47332">
    <property type="entry name" value="SET DOMAIN-CONTAINING PROTEIN 5"/>
    <property type="match status" value="1"/>
</dbReference>
<dbReference type="Gene3D" id="2.170.270.10">
    <property type="entry name" value="SET domain"/>
    <property type="match status" value="1"/>
</dbReference>
<dbReference type="InterPro" id="IPR046341">
    <property type="entry name" value="SET_dom_sf"/>
</dbReference>
<gene>
    <name evidence="2" type="ORF">BP01DRAFT_417021</name>
</gene>
<evidence type="ECO:0000313" key="2">
    <source>
        <dbReference type="EMBL" id="PYH43774.1"/>
    </source>
</evidence>
<proteinExistence type="predicted"/>
<dbReference type="InterPro" id="IPR053185">
    <property type="entry name" value="SET_domain_protein"/>
</dbReference>
<name>A0A318ZBR5_9EURO</name>
<dbReference type="InterPro" id="IPR001214">
    <property type="entry name" value="SET_dom"/>
</dbReference>
<dbReference type="AlphaFoldDB" id="A0A318ZBR5"/>
<dbReference type="OrthoDB" id="265717at2759"/>